<proteinExistence type="inferred from homology"/>
<evidence type="ECO:0000256" key="1">
    <source>
        <dbReference type="ARBA" id="ARBA00006484"/>
    </source>
</evidence>
<dbReference type="InterPro" id="IPR002347">
    <property type="entry name" value="SDR_fam"/>
</dbReference>
<keyword evidence="4" id="KW-1185">Reference proteome</keyword>
<evidence type="ECO:0000313" key="4">
    <source>
        <dbReference type="Proteomes" id="UP001236014"/>
    </source>
</evidence>
<comment type="similarity">
    <text evidence="1">Belongs to the short-chain dehydrogenases/reductases (SDR) family.</text>
</comment>
<dbReference type="RefSeq" id="WP_285974171.1">
    <property type="nucleotide sequence ID" value="NZ_CP127294.1"/>
</dbReference>
<dbReference type="NCBIfam" id="NF005559">
    <property type="entry name" value="PRK07231.1"/>
    <property type="match status" value="1"/>
</dbReference>
<evidence type="ECO:0000256" key="2">
    <source>
        <dbReference type="ARBA" id="ARBA00023002"/>
    </source>
</evidence>
<dbReference type="Gene3D" id="3.40.50.720">
    <property type="entry name" value="NAD(P)-binding Rossmann-like Domain"/>
    <property type="match status" value="1"/>
</dbReference>
<evidence type="ECO:0000313" key="3">
    <source>
        <dbReference type="EMBL" id="WIX83623.1"/>
    </source>
</evidence>
<gene>
    <name evidence="3" type="ORF">QRX50_24140</name>
</gene>
<dbReference type="PRINTS" id="PR00081">
    <property type="entry name" value="GDHRDH"/>
</dbReference>
<dbReference type="PANTHER" id="PTHR24321:SF8">
    <property type="entry name" value="ESTRADIOL 17-BETA-DEHYDROGENASE 8-RELATED"/>
    <property type="match status" value="1"/>
</dbReference>
<dbReference type="SUPFAM" id="SSF51735">
    <property type="entry name" value="NAD(P)-binding Rossmann-fold domains"/>
    <property type="match status" value="1"/>
</dbReference>
<dbReference type="AlphaFoldDB" id="A0A9Y2ISA5"/>
<accession>A0A9Y2ISA5</accession>
<dbReference type="Proteomes" id="UP001236014">
    <property type="component" value="Chromosome"/>
</dbReference>
<dbReference type="EMBL" id="CP127294">
    <property type="protein sequence ID" value="WIX83623.1"/>
    <property type="molecule type" value="Genomic_DNA"/>
</dbReference>
<dbReference type="CDD" id="cd05233">
    <property type="entry name" value="SDR_c"/>
    <property type="match status" value="1"/>
</dbReference>
<dbReference type="EC" id="1.1.1.47" evidence="3"/>
<keyword evidence="2 3" id="KW-0560">Oxidoreductase</keyword>
<dbReference type="FunFam" id="3.40.50.720:FF:000084">
    <property type="entry name" value="Short-chain dehydrogenase reductase"/>
    <property type="match status" value="1"/>
</dbReference>
<dbReference type="KEGG" id="acab:QRX50_24140"/>
<dbReference type="GO" id="GO:0047936">
    <property type="term" value="F:glucose 1-dehydrogenase [NAD(P)+] activity"/>
    <property type="evidence" value="ECO:0007669"/>
    <property type="project" value="UniProtKB-EC"/>
</dbReference>
<name>A0A9Y2ISA5_9PSEU</name>
<organism evidence="3 4">
    <name type="scientific">Amycolatopsis carbonis</name>
    <dbReference type="NCBI Taxonomy" id="715471"/>
    <lineage>
        <taxon>Bacteria</taxon>
        <taxon>Bacillati</taxon>
        <taxon>Actinomycetota</taxon>
        <taxon>Actinomycetes</taxon>
        <taxon>Pseudonocardiales</taxon>
        <taxon>Pseudonocardiaceae</taxon>
        <taxon>Amycolatopsis</taxon>
    </lineage>
</organism>
<dbReference type="InterPro" id="IPR036291">
    <property type="entry name" value="NAD(P)-bd_dom_sf"/>
</dbReference>
<reference evidence="3 4" key="1">
    <citation type="submission" date="2023-06" db="EMBL/GenBank/DDBJ databases">
        <authorList>
            <person name="Oyuntsetseg B."/>
            <person name="Kim S.B."/>
        </authorList>
    </citation>
    <scope>NUCLEOTIDE SEQUENCE [LARGE SCALE GENOMIC DNA]</scope>
    <source>
        <strain evidence="3 4">2-15</strain>
    </source>
</reference>
<protein>
    <submittedName>
        <fullName evidence="3">Glucose 1-dehydrogenase</fullName>
        <ecNumber evidence="3">1.1.1.47</ecNumber>
    </submittedName>
</protein>
<sequence>MTGLLTGKTVLVTGAGSGIGRSAAEVLAGHGADLVLADINGDTCHETAESVTAKGGNAVPVVADVSREDDADAMVEAAIRAYGRLDGAFNNAGVDGAFESVAESTVENWDRVTDVNLKGVWLCLRAEIRRMLASGGGSIVNTSSTGGLVGMGLGLSAYVAAKHGVVGLTKAAALEYATQGIRVNAVCPGTVRTGMYHQVVATGVVTEEQIAAMQPINRPGDPAEIAEAVAWLLSDHASFVTGQAWAIDGGLVAQ</sequence>
<dbReference type="PANTHER" id="PTHR24321">
    <property type="entry name" value="DEHYDROGENASES, SHORT CHAIN"/>
    <property type="match status" value="1"/>
</dbReference>
<dbReference type="Pfam" id="PF13561">
    <property type="entry name" value="adh_short_C2"/>
    <property type="match status" value="1"/>
</dbReference>
<dbReference type="PRINTS" id="PR00080">
    <property type="entry name" value="SDRFAMILY"/>
</dbReference>